<keyword evidence="3" id="KW-1185">Reference proteome</keyword>
<reference evidence="2 3" key="1">
    <citation type="journal article" date="2019" name="Commun. Biol.">
        <title>The bagworm genome reveals a unique fibroin gene that provides high tensile strength.</title>
        <authorList>
            <person name="Kono N."/>
            <person name="Nakamura H."/>
            <person name="Ohtoshi R."/>
            <person name="Tomita M."/>
            <person name="Numata K."/>
            <person name="Arakawa K."/>
        </authorList>
    </citation>
    <scope>NUCLEOTIDE SEQUENCE [LARGE SCALE GENOMIC DNA]</scope>
</reference>
<accession>A0A4C1VPW0</accession>
<evidence type="ECO:0000313" key="2">
    <source>
        <dbReference type="EMBL" id="GBP40442.1"/>
    </source>
</evidence>
<feature type="region of interest" description="Disordered" evidence="1">
    <location>
        <begin position="381"/>
        <end position="430"/>
    </location>
</feature>
<evidence type="ECO:0000256" key="1">
    <source>
        <dbReference type="SAM" id="MobiDB-lite"/>
    </source>
</evidence>
<dbReference type="AlphaFoldDB" id="A0A4C1VPW0"/>
<feature type="region of interest" description="Disordered" evidence="1">
    <location>
        <begin position="214"/>
        <end position="303"/>
    </location>
</feature>
<dbReference type="Proteomes" id="UP000299102">
    <property type="component" value="Unassembled WGS sequence"/>
</dbReference>
<feature type="compositionally biased region" description="Basic and acidic residues" evidence="1">
    <location>
        <begin position="381"/>
        <end position="390"/>
    </location>
</feature>
<dbReference type="EMBL" id="BGZK01000381">
    <property type="protein sequence ID" value="GBP40442.1"/>
    <property type="molecule type" value="Genomic_DNA"/>
</dbReference>
<organism evidence="2 3">
    <name type="scientific">Eumeta variegata</name>
    <name type="common">Bagworm moth</name>
    <name type="synonym">Eumeta japonica</name>
    <dbReference type="NCBI Taxonomy" id="151549"/>
    <lineage>
        <taxon>Eukaryota</taxon>
        <taxon>Metazoa</taxon>
        <taxon>Ecdysozoa</taxon>
        <taxon>Arthropoda</taxon>
        <taxon>Hexapoda</taxon>
        <taxon>Insecta</taxon>
        <taxon>Pterygota</taxon>
        <taxon>Neoptera</taxon>
        <taxon>Endopterygota</taxon>
        <taxon>Lepidoptera</taxon>
        <taxon>Glossata</taxon>
        <taxon>Ditrysia</taxon>
        <taxon>Tineoidea</taxon>
        <taxon>Psychidae</taxon>
        <taxon>Oiketicinae</taxon>
        <taxon>Eumeta</taxon>
    </lineage>
</organism>
<gene>
    <name evidence="2" type="ORF">EVAR_25294_1</name>
</gene>
<evidence type="ECO:0000313" key="3">
    <source>
        <dbReference type="Proteomes" id="UP000299102"/>
    </source>
</evidence>
<comment type="caution">
    <text evidence="2">The sequence shown here is derived from an EMBL/GenBank/DDBJ whole genome shotgun (WGS) entry which is preliminary data.</text>
</comment>
<sequence>MNYLLVQSRGGIRRNVIIPMQNDTEYPRDVINFSYDSNYSAQEVCRLDECRRGHSDIGAGESSCPRPAGCAGAAEAGGARNQFLIRGRVSQDPSFEPASARFSGFLNWHNATGRGSRARRARRGPAPHCHAANSISLDSMTLLSSAEFLYVAAVYNRSQSTACADKQTLVTFEGGVPTLPEAQGAGVTYEPHLSRPLVSGGRYGMEDLLLPHSRASSRRGCDPTDPVVMAPFREPDSWSFPESAGDPEEVSMDSPSTPRPSRPALGVYKEVPNGGFATGRPRPPLISYRPRPAAAPRRSRNIGQDRRVPAAGGRFALDLNQNRLDFPRNHNDSVNTTPLPGACVVWSITMRTERTSKIAAPTEPPMCDTHSDSKVHVPLDPPSVDRDHALKPSGRMAFGDRRRSSALVCGRRRRPTPELQMLIKREELKS</sequence>
<proteinExistence type="predicted"/>
<name>A0A4C1VPW0_EUMVA</name>
<protein>
    <submittedName>
        <fullName evidence="2">Uncharacterized protein</fullName>
    </submittedName>
</protein>